<sequence length="309" mass="30832">MNARIVVVGDTLLDVDLSGASTRISPDGPVPVVDVSDRRERAGGAGLVAALLATDGVRPTLATALSGDAGAARIRAALSGVHLVAAALEGPTPTKTRLHANGHPVARIDEGCGAVAPVRRAASVVEAIGAADIVIAADYGRGLLANAEVRAALGVRAREIPVVWDPHPRGAEPVDGCRIVTPNRSEAAGLCGRALTSPEDAMRAADQLRRRWAAACVVVTLDADGAAAALEDGGSVRLPAQQVTVADACGAGDRFSSAVALALARRESVVGALAEAVAACSAFLAAGGVAALAPDAASASLIRSLQAVS</sequence>
<dbReference type="InterPro" id="IPR029056">
    <property type="entry name" value="Ribokinase-like"/>
</dbReference>
<dbReference type="PANTHER" id="PTHR46969">
    <property type="entry name" value="BIFUNCTIONAL PROTEIN HLDE"/>
    <property type="match status" value="1"/>
</dbReference>
<keyword evidence="2" id="KW-0808">Transferase</keyword>
<evidence type="ECO:0000259" key="1">
    <source>
        <dbReference type="Pfam" id="PF00294"/>
    </source>
</evidence>
<accession>A0ABS7I1W6</accession>
<keyword evidence="3" id="KW-1185">Reference proteome</keyword>
<dbReference type="SUPFAM" id="SSF53613">
    <property type="entry name" value="Ribokinase-like"/>
    <property type="match status" value="1"/>
</dbReference>
<protein>
    <submittedName>
        <fullName evidence="2">Bifunctional hydroxymethylpyrimidine kinase/phosphomethylpyrimidine kinase</fullName>
    </submittedName>
</protein>
<dbReference type="PANTHER" id="PTHR46969:SF1">
    <property type="entry name" value="BIFUNCTIONAL PROTEIN HLDE"/>
    <property type="match status" value="1"/>
</dbReference>
<organism evidence="2 3">
    <name type="scientific">Microbacterium ureisolvens</name>
    <dbReference type="NCBI Taxonomy" id="2781186"/>
    <lineage>
        <taxon>Bacteria</taxon>
        <taxon>Bacillati</taxon>
        <taxon>Actinomycetota</taxon>
        <taxon>Actinomycetes</taxon>
        <taxon>Micrococcales</taxon>
        <taxon>Microbacteriaceae</taxon>
        <taxon>Microbacterium</taxon>
    </lineage>
</organism>
<evidence type="ECO:0000313" key="2">
    <source>
        <dbReference type="EMBL" id="MBW9111654.1"/>
    </source>
</evidence>
<dbReference type="Gene3D" id="3.40.1190.20">
    <property type="match status" value="1"/>
</dbReference>
<evidence type="ECO:0000313" key="3">
    <source>
        <dbReference type="Proteomes" id="UP000777440"/>
    </source>
</evidence>
<dbReference type="Pfam" id="PF00294">
    <property type="entry name" value="PfkB"/>
    <property type="match status" value="1"/>
</dbReference>
<dbReference type="RefSeq" id="WP_220340523.1">
    <property type="nucleotide sequence ID" value="NZ_JAEUAX010000014.1"/>
</dbReference>
<proteinExistence type="predicted"/>
<gene>
    <name evidence="2" type="ORF">JNB61_17940</name>
</gene>
<keyword evidence="2" id="KW-0418">Kinase</keyword>
<name>A0ABS7I1W6_9MICO</name>
<dbReference type="GO" id="GO:0016301">
    <property type="term" value="F:kinase activity"/>
    <property type="evidence" value="ECO:0007669"/>
    <property type="project" value="UniProtKB-KW"/>
</dbReference>
<feature type="domain" description="Carbohydrate kinase PfkB" evidence="1">
    <location>
        <begin position="3"/>
        <end position="292"/>
    </location>
</feature>
<dbReference type="InterPro" id="IPR011611">
    <property type="entry name" value="PfkB_dom"/>
</dbReference>
<dbReference type="Proteomes" id="UP000777440">
    <property type="component" value="Unassembled WGS sequence"/>
</dbReference>
<dbReference type="EMBL" id="JAEUAX010000014">
    <property type="protein sequence ID" value="MBW9111654.1"/>
    <property type="molecule type" value="Genomic_DNA"/>
</dbReference>
<comment type="caution">
    <text evidence="2">The sequence shown here is derived from an EMBL/GenBank/DDBJ whole genome shotgun (WGS) entry which is preliminary data.</text>
</comment>
<reference evidence="2 3" key="1">
    <citation type="journal article" date="2021" name="MBio">
        <title>Poor Competitiveness of Bradyrhizobium in Pigeon Pea Root Colonization in Indian Soils.</title>
        <authorList>
            <person name="Chalasani D."/>
            <person name="Basu A."/>
            <person name="Pullabhotla S.V.S.R.N."/>
            <person name="Jorrin B."/>
            <person name="Neal A.L."/>
            <person name="Poole P.S."/>
            <person name="Podile A.R."/>
            <person name="Tkacz A."/>
        </authorList>
    </citation>
    <scope>NUCLEOTIDE SEQUENCE [LARGE SCALE GENOMIC DNA]</scope>
    <source>
        <strain evidence="2 3">HU12</strain>
    </source>
</reference>